<accession>A0A0U5HFM7</accession>
<evidence type="ECO:0000256" key="6">
    <source>
        <dbReference type="ARBA" id="ARBA00040137"/>
    </source>
</evidence>
<dbReference type="GO" id="GO:0005730">
    <property type="term" value="C:nucleolus"/>
    <property type="evidence" value="ECO:0007669"/>
    <property type="project" value="UniProtKB-SubCell"/>
</dbReference>
<evidence type="ECO:0000256" key="3">
    <source>
        <dbReference type="ARBA" id="ARBA00022552"/>
    </source>
</evidence>
<dbReference type="PANTHER" id="PTHR23149:SF31">
    <property type="entry name" value="PROTEIN PXR1"/>
    <property type="match status" value="1"/>
</dbReference>
<evidence type="ECO:0000256" key="2">
    <source>
        <dbReference type="ARBA" id="ARBA00022517"/>
    </source>
</evidence>
<name>A0A0U5HFM7_ASPCI</name>
<dbReference type="GO" id="GO:0003676">
    <property type="term" value="F:nucleic acid binding"/>
    <property type="evidence" value="ECO:0007669"/>
    <property type="project" value="InterPro"/>
</dbReference>
<dbReference type="PANTHER" id="PTHR23149">
    <property type="entry name" value="G PATCH DOMAIN CONTAINING PROTEIN"/>
    <property type="match status" value="1"/>
</dbReference>
<dbReference type="Proteomes" id="UP000054771">
    <property type="component" value="Unassembled WGS sequence"/>
</dbReference>
<dbReference type="PROSITE" id="PS50174">
    <property type="entry name" value="G_PATCH"/>
    <property type="match status" value="1"/>
</dbReference>
<comment type="similarity">
    <text evidence="5">Belongs to the PINX1 family.</text>
</comment>
<feature type="compositionally biased region" description="Basic residues" evidence="10">
    <location>
        <begin position="189"/>
        <end position="215"/>
    </location>
</feature>
<dbReference type="EMBL" id="CDMC01000002">
    <property type="protein sequence ID" value="CEN60124.1"/>
    <property type="molecule type" value="Genomic_DNA"/>
</dbReference>
<organism evidence="12 13">
    <name type="scientific">Aspergillus calidoustus</name>
    <dbReference type="NCBI Taxonomy" id="454130"/>
    <lineage>
        <taxon>Eukaryota</taxon>
        <taxon>Fungi</taxon>
        <taxon>Dikarya</taxon>
        <taxon>Ascomycota</taxon>
        <taxon>Pezizomycotina</taxon>
        <taxon>Eurotiomycetes</taxon>
        <taxon>Eurotiomycetidae</taxon>
        <taxon>Eurotiales</taxon>
        <taxon>Aspergillaceae</taxon>
        <taxon>Aspergillus</taxon>
        <taxon>Aspergillus subgen. Nidulantes</taxon>
    </lineage>
</organism>
<feature type="compositionally biased region" description="Basic and acidic residues" evidence="10">
    <location>
        <begin position="160"/>
        <end position="171"/>
    </location>
</feature>
<evidence type="ECO:0000313" key="12">
    <source>
        <dbReference type="EMBL" id="CEN60124.1"/>
    </source>
</evidence>
<sequence length="292" mass="32629">MGLAAPRKRTKISQDPNNTNWSRSTTGFGHKILSSQGWTPGTYLGARDAAHADMFTAASASHIRVIMKDDTLGLGARSKRAALDEPTGLDAFKGLLGRLNGKSDAELQVDQRKRDDVKLARYAANKWQTVRFISAGLLAQEKDEESQKPPAGTRSSSPRTSKEDEGRKLSATEETGTSNETEGSESRKRGDKKSKKEKKDKKEKREKRDKKRKRAERQEGAESSQESSSTELYIGANKTELALKVPPARECRPLGRHMIRGRHIAQKRKALMDEKSLNEVNPFPRRFVSERL</sequence>
<gene>
    <name evidence="12" type="ORF">ASPCAL02565</name>
</gene>
<dbReference type="AlphaFoldDB" id="A0A0U5HFM7"/>
<feature type="region of interest" description="Disordered" evidence="10">
    <location>
        <begin position="141"/>
        <end position="239"/>
    </location>
</feature>
<evidence type="ECO:0000256" key="10">
    <source>
        <dbReference type="SAM" id="MobiDB-lite"/>
    </source>
</evidence>
<evidence type="ECO:0000256" key="5">
    <source>
        <dbReference type="ARBA" id="ARBA00038007"/>
    </source>
</evidence>
<comment type="subcellular location">
    <subcellularLocation>
        <location evidence="1">Nucleus</location>
        <location evidence="1">Nucleolus</location>
    </subcellularLocation>
</comment>
<evidence type="ECO:0000256" key="1">
    <source>
        <dbReference type="ARBA" id="ARBA00004604"/>
    </source>
</evidence>
<feature type="compositionally biased region" description="Polar residues" evidence="10">
    <location>
        <begin position="13"/>
        <end position="26"/>
    </location>
</feature>
<proteinExistence type="inferred from homology"/>
<dbReference type="InterPro" id="IPR000467">
    <property type="entry name" value="G_patch_dom"/>
</dbReference>
<keyword evidence="4" id="KW-0539">Nucleus</keyword>
<comment type="function">
    <text evidence="9">Involved in rRNA-processing at A0, A1 and A2 sites and negatively regulates telomerase.</text>
</comment>
<evidence type="ECO:0000256" key="9">
    <source>
        <dbReference type="ARBA" id="ARBA00043878"/>
    </source>
</evidence>
<keyword evidence="2" id="KW-0690">Ribosome biogenesis</keyword>
<dbReference type="OMA" id="ATKWHTV"/>
<protein>
    <recommendedName>
        <fullName evidence="7">Protein PXR1</fullName>
    </recommendedName>
    <alternativeName>
        <fullName evidence="8">PinX1-related protein 1</fullName>
    </alternativeName>
    <alternativeName>
        <fullName evidence="6">Protein pxr1</fullName>
    </alternativeName>
</protein>
<evidence type="ECO:0000256" key="8">
    <source>
        <dbReference type="ARBA" id="ARBA00041961"/>
    </source>
</evidence>
<feature type="compositionally biased region" description="Low complexity" evidence="10">
    <location>
        <begin position="172"/>
        <end position="181"/>
    </location>
</feature>
<evidence type="ECO:0000256" key="4">
    <source>
        <dbReference type="ARBA" id="ARBA00023242"/>
    </source>
</evidence>
<evidence type="ECO:0000313" key="13">
    <source>
        <dbReference type="Proteomes" id="UP000054771"/>
    </source>
</evidence>
<feature type="compositionally biased region" description="Basic residues" evidence="10">
    <location>
        <begin position="1"/>
        <end position="11"/>
    </location>
</feature>
<feature type="region of interest" description="Disordered" evidence="10">
    <location>
        <begin position="1"/>
        <end position="26"/>
    </location>
</feature>
<dbReference type="STRING" id="454130.A0A0U5HFM7"/>
<dbReference type="GO" id="GO:0006364">
    <property type="term" value="P:rRNA processing"/>
    <property type="evidence" value="ECO:0007669"/>
    <property type="project" value="UniProtKB-KW"/>
</dbReference>
<feature type="compositionally biased region" description="Low complexity" evidence="10">
    <location>
        <begin position="221"/>
        <end position="231"/>
    </location>
</feature>
<reference evidence="13" key="1">
    <citation type="journal article" date="2016" name="Genome Announc.">
        <title>Draft genome sequences of fungus Aspergillus calidoustus.</title>
        <authorList>
            <person name="Horn F."/>
            <person name="Linde J."/>
            <person name="Mattern D.J."/>
            <person name="Walther G."/>
            <person name="Guthke R."/>
            <person name="Scherlach K."/>
            <person name="Martin K."/>
            <person name="Brakhage A.A."/>
            <person name="Petzke L."/>
            <person name="Valiante V."/>
        </authorList>
    </citation>
    <scope>NUCLEOTIDE SEQUENCE [LARGE SCALE GENOMIC DNA]</scope>
    <source>
        <strain evidence="13">SF006504</strain>
    </source>
</reference>
<feature type="domain" description="G-patch" evidence="11">
    <location>
        <begin position="25"/>
        <end position="79"/>
    </location>
</feature>
<dbReference type="InterPro" id="IPR050656">
    <property type="entry name" value="PINX1"/>
</dbReference>
<evidence type="ECO:0000256" key="7">
    <source>
        <dbReference type="ARBA" id="ARBA00040376"/>
    </source>
</evidence>
<keyword evidence="13" id="KW-1185">Reference proteome</keyword>
<evidence type="ECO:0000259" key="11">
    <source>
        <dbReference type="PROSITE" id="PS50174"/>
    </source>
</evidence>
<keyword evidence="3" id="KW-0698">rRNA processing</keyword>
<dbReference type="OrthoDB" id="29523at2759"/>